<dbReference type="NCBIfam" id="TIGR01662">
    <property type="entry name" value="HAD-SF-IIIA"/>
    <property type="match status" value="1"/>
</dbReference>
<sequence length="398" mass="44987">MSKRKSGRMSAAAEAKKIKEQSPLWFDANWTWSEPGSKKVERLVNFKADAGALSPVIQLTGSGIPGSKKIAAFDIDSTVIKTHSGRRFAIGSNDWQFWEDEVPDKLKEAHNDGYKIVFFTNQAGIEKNHVRPKEICTKCEDIIVALGFPVQVFMCTGQNQFRKPSVLVFDHMEKNCNDGIAVDRKKSYYVGDAAGRDKDWAPGKTRDFSCSDRMFAANCGLTFYTPEEYFLGEAAVPFQWRSTDPVVELKMAEGKAPEKYHSLEQEMIVMVGFPASGKSTFSRNYLVPHGYQVVNRDTLGTQSKCKKSCDESLKNGKSVIIDNTNPAKHVRQEYINIAKKHGVPIRCFWFQTSLPLAHHMNLYRQTQTNGDVRRVPDVGYNVFKKHFEEPDLEEGFSE</sequence>
<dbReference type="Gene3D" id="3.40.50.300">
    <property type="entry name" value="P-loop containing nucleotide triphosphate hydrolases"/>
    <property type="match status" value="1"/>
</dbReference>
<feature type="non-terminal residue" evidence="2">
    <location>
        <position position="398"/>
    </location>
</feature>
<dbReference type="InterPro" id="IPR023214">
    <property type="entry name" value="HAD_sf"/>
</dbReference>
<proteinExistence type="predicted"/>
<keyword evidence="1" id="KW-1185">Reference proteome</keyword>
<evidence type="ECO:0000313" key="1">
    <source>
        <dbReference type="Proteomes" id="UP000694865"/>
    </source>
</evidence>
<dbReference type="InterPro" id="IPR006549">
    <property type="entry name" value="HAD-SF_hydro_IIIA"/>
</dbReference>
<dbReference type="Proteomes" id="UP000694865">
    <property type="component" value="Unplaced"/>
</dbReference>
<dbReference type="PANTHER" id="PTHR12083">
    <property type="entry name" value="BIFUNCTIONAL POLYNUCLEOTIDE PHOSPHATASE/KINASE"/>
    <property type="match status" value="1"/>
</dbReference>
<dbReference type="InterPro" id="IPR036412">
    <property type="entry name" value="HAD-like_sf"/>
</dbReference>
<evidence type="ECO:0000313" key="2">
    <source>
        <dbReference type="RefSeq" id="XP_006824329.1"/>
    </source>
</evidence>
<dbReference type="GeneID" id="100369494"/>
<dbReference type="InterPro" id="IPR027417">
    <property type="entry name" value="P-loop_NTPase"/>
</dbReference>
<accession>A0ABM0MWD8</accession>
<reference evidence="2" key="1">
    <citation type="submission" date="2025-08" db="UniProtKB">
        <authorList>
            <consortium name="RefSeq"/>
        </authorList>
    </citation>
    <scope>IDENTIFICATION</scope>
    <source>
        <tissue evidence="2">Testes</tissue>
    </source>
</reference>
<dbReference type="InterPro" id="IPR013954">
    <property type="entry name" value="PNK3P"/>
</dbReference>
<name>A0ABM0MWD8_SACKO</name>
<organism evidence="1 2">
    <name type="scientific">Saccoglossus kowalevskii</name>
    <name type="common">Acorn worm</name>
    <dbReference type="NCBI Taxonomy" id="10224"/>
    <lineage>
        <taxon>Eukaryota</taxon>
        <taxon>Metazoa</taxon>
        <taxon>Hemichordata</taxon>
        <taxon>Enteropneusta</taxon>
        <taxon>Harrimaniidae</taxon>
        <taxon>Saccoglossus</taxon>
    </lineage>
</organism>
<gene>
    <name evidence="2" type="primary">LOC100369494</name>
</gene>
<dbReference type="Pfam" id="PF08645">
    <property type="entry name" value="PNK3P"/>
    <property type="match status" value="1"/>
</dbReference>
<dbReference type="Gene3D" id="3.40.50.1000">
    <property type="entry name" value="HAD superfamily/HAD-like"/>
    <property type="match status" value="1"/>
</dbReference>
<dbReference type="InterPro" id="IPR006551">
    <property type="entry name" value="Polynucleotide_phosphatase"/>
</dbReference>
<dbReference type="SUPFAM" id="SSF56784">
    <property type="entry name" value="HAD-like"/>
    <property type="match status" value="1"/>
</dbReference>
<dbReference type="SUPFAM" id="SSF52540">
    <property type="entry name" value="P-loop containing nucleoside triphosphate hydrolases"/>
    <property type="match status" value="1"/>
</dbReference>
<dbReference type="PANTHER" id="PTHR12083:SF18">
    <property type="entry name" value="BIFUNCTIONAL POLYNUCLEOTIDE PHOSPHATASE_KINASE"/>
    <property type="match status" value="1"/>
</dbReference>
<dbReference type="RefSeq" id="XP_006824329.1">
    <property type="nucleotide sequence ID" value="XM_006824266.1"/>
</dbReference>
<dbReference type="Pfam" id="PF13671">
    <property type="entry name" value="AAA_33"/>
    <property type="match status" value="1"/>
</dbReference>
<protein>
    <submittedName>
        <fullName evidence="2">Bifunctional polynucleotide phosphatase/kinase-like</fullName>
    </submittedName>
</protein>
<dbReference type="NCBIfam" id="TIGR01664">
    <property type="entry name" value="DNA-3'-Pase"/>
    <property type="match status" value="1"/>
</dbReference>